<dbReference type="PIRSF" id="PIRSF015417">
    <property type="entry name" value="T31B5_30_vWA"/>
    <property type="match status" value="1"/>
</dbReference>
<dbReference type="InterPro" id="IPR058580">
    <property type="entry name" value="DUF2828"/>
</dbReference>
<dbReference type="Pfam" id="PF11443">
    <property type="entry name" value="DUF2828"/>
    <property type="match status" value="2"/>
</dbReference>
<dbReference type="Proteomes" id="UP000507222">
    <property type="component" value="Unassembled WGS sequence"/>
</dbReference>
<gene>
    <name evidence="3" type="ORF">CURHAP_LOCUS33715</name>
</gene>
<dbReference type="Pfam" id="PF25043">
    <property type="entry name" value="DUF7788"/>
    <property type="match status" value="1"/>
</dbReference>
<organism evidence="3 4">
    <name type="scientific">Prunus armeniaca</name>
    <name type="common">Apricot</name>
    <name type="synonym">Armeniaca vulgaris</name>
    <dbReference type="NCBI Taxonomy" id="36596"/>
    <lineage>
        <taxon>Eukaryota</taxon>
        <taxon>Viridiplantae</taxon>
        <taxon>Streptophyta</taxon>
        <taxon>Embryophyta</taxon>
        <taxon>Tracheophyta</taxon>
        <taxon>Spermatophyta</taxon>
        <taxon>Magnoliopsida</taxon>
        <taxon>eudicotyledons</taxon>
        <taxon>Gunneridae</taxon>
        <taxon>Pentapetalae</taxon>
        <taxon>rosids</taxon>
        <taxon>fabids</taxon>
        <taxon>Rosales</taxon>
        <taxon>Rosaceae</taxon>
        <taxon>Amygdaloideae</taxon>
        <taxon>Amygdaleae</taxon>
        <taxon>Prunus</taxon>
    </lineage>
</organism>
<evidence type="ECO:0000313" key="3">
    <source>
        <dbReference type="EMBL" id="CAB4280777.1"/>
    </source>
</evidence>
<name>A0A6J5UYN6_PRUAR</name>
<accession>A0A6J5UYN6</accession>
<proteinExistence type="predicted"/>
<feature type="domain" description="DUF2828" evidence="1">
    <location>
        <begin position="15"/>
        <end position="104"/>
    </location>
</feature>
<evidence type="ECO:0000259" key="1">
    <source>
        <dbReference type="Pfam" id="PF11443"/>
    </source>
</evidence>
<dbReference type="PANTHER" id="PTHR31373">
    <property type="entry name" value="OS06G0652100 PROTEIN"/>
    <property type="match status" value="1"/>
</dbReference>
<reference evidence="3 4" key="1">
    <citation type="submission" date="2020-05" db="EMBL/GenBank/DDBJ databases">
        <authorList>
            <person name="Campoy J."/>
            <person name="Schneeberger K."/>
            <person name="Spophaly S."/>
        </authorList>
    </citation>
    <scope>NUCLEOTIDE SEQUENCE [LARGE SCALE GENOMIC DNA]</scope>
    <source>
        <strain evidence="3">PruArmRojPasFocal</strain>
    </source>
</reference>
<dbReference type="PANTHER" id="PTHR31373:SF17">
    <property type="entry name" value="OS06G0652100 PROTEIN"/>
    <property type="match status" value="1"/>
</dbReference>
<evidence type="ECO:0000259" key="2">
    <source>
        <dbReference type="Pfam" id="PF25043"/>
    </source>
</evidence>
<dbReference type="EMBL" id="CAEKDK010000005">
    <property type="protein sequence ID" value="CAB4280777.1"/>
    <property type="molecule type" value="Genomic_DNA"/>
</dbReference>
<dbReference type="InterPro" id="IPR056690">
    <property type="entry name" value="DUF7788"/>
</dbReference>
<evidence type="ECO:0000313" key="4">
    <source>
        <dbReference type="Proteomes" id="UP000507222"/>
    </source>
</evidence>
<protein>
    <submittedName>
        <fullName evidence="3">Uncharacterized protein</fullName>
    </submittedName>
</protein>
<dbReference type="AlphaFoldDB" id="A0A6J5UYN6"/>
<sequence length="575" mass="65625">MSKPEAETHPELVNNNNNNNPCLDLFYNVGEEDVHDPAVMEASCNYVKQVLPLAWSHNPLTALKLVCNILDGKSNLSAFYTAAFWLHHNHPKTLLCNLASIVRSFRAFSTSMNIVYHILREGQDIYKTTPRRGYNRYQLLHKAVKRYKHDRDYQLLHDQVSDLLAEIFKSDMEKLKFKETEEEQNKNNKLKQLSESDNDDRITLAACEMHYALSTFSDLNPDYKITLLLESIARKFFPPEEYHKLELDGDHGKGKRAKAKYADRVMVKRLKDEVLPSLKKAFFAQGHPPDEASAVETYLEKVKASCCCSGSAGKISSSSSSLADALLPHEITGYVHQWNIGRAAELQWKSMVEDVYSKQGKFKNWLAVCDVHPRFMDDEVSLEVSLEVSIALGLLLSELSEEPWKGKVIQFSREAQLHSIQGGDDLRYKYEFVRRMTCGVDLDFEKLFDLILQVAVNENLKPDQMIKKVLVLSHADFDSASVAQTSWEIDYQAIQSKYKEKGYGDVVPHMVFWTLTKYNPEKPVAPRTRPGVSILNGFSNNLLKLFLDNEGEIGPDHLMELAISDERYQGFTIVD</sequence>
<dbReference type="InterPro" id="IPR011205">
    <property type="entry name" value="UCP015417_vWA"/>
</dbReference>
<feature type="domain" description="DUF2828" evidence="1">
    <location>
        <begin position="129"/>
        <end position="281"/>
    </location>
</feature>
<feature type="domain" description="DUF7788" evidence="2">
    <location>
        <begin position="365"/>
        <end position="553"/>
    </location>
</feature>